<accession>A0A2T6KK63</accession>
<comment type="caution">
    <text evidence="1">The sequence shown here is derived from an EMBL/GenBank/DDBJ whole genome shotgun (WGS) entry which is preliminary data.</text>
</comment>
<evidence type="ECO:0000313" key="2">
    <source>
        <dbReference type="Proteomes" id="UP000244523"/>
    </source>
</evidence>
<name>A0A2T6KK63_9RHOB</name>
<gene>
    <name evidence="1" type="ORF">C8N45_103201</name>
</gene>
<proteinExistence type="predicted"/>
<evidence type="ECO:0000313" key="1">
    <source>
        <dbReference type="EMBL" id="PUB16346.1"/>
    </source>
</evidence>
<dbReference type="Proteomes" id="UP000244523">
    <property type="component" value="Unassembled WGS sequence"/>
</dbReference>
<reference evidence="1 2" key="1">
    <citation type="submission" date="2018-04" db="EMBL/GenBank/DDBJ databases">
        <title>Genomic Encyclopedia of Archaeal and Bacterial Type Strains, Phase II (KMG-II): from individual species to whole genera.</title>
        <authorList>
            <person name="Goeker M."/>
        </authorList>
    </citation>
    <scope>NUCLEOTIDE SEQUENCE [LARGE SCALE GENOMIC DNA]</scope>
    <source>
        <strain evidence="1 2">DSM 29955</strain>
    </source>
</reference>
<organism evidence="1 2">
    <name type="scientific">Yoonia sediminilitoris</name>
    <dbReference type="NCBI Taxonomy" id="1286148"/>
    <lineage>
        <taxon>Bacteria</taxon>
        <taxon>Pseudomonadati</taxon>
        <taxon>Pseudomonadota</taxon>
        <taxon>Alphaproteobacteria</taxon>
        <taxon>Rhodobacterales</taxon>
        <taxon>Paracoccaceae</taxon>
        <taxon>Yoonia</taxon>
    </lineage>
</organism>
<dbReference type="RefSeq" id="WP_133175962.1">
    <property type="nucleotide sequence ID" value="NZ_QBUD01000003.1"/>
</dbReference>
<dbReference type="EMBL" id="QBUD01000003">
    <property type="protein sequence ID" value="PUB16346.1"/>
    <property type="molecule type" value="Genomic_DNA"/>
</dbReference>
<keyword evidence="2" id="KW-1185">Reference proteome</keyword>
<dbReference type="AlphaFoldDB" id="A0A2T6KK63"/>
<sequence length="93" mass="9798">MISMDGELDISNGSVIRASRRGRPTFFNADIDGNVTLPPEITGESTDQVASITGDLSFGRFYEDGVAGDIDLVASVQGVGSEELNGQFAAENQ</sequence>
<protein>
    <submittedName>
        <fullName evidence="1">Uncharacterized protein</fullName>
    </submittedName>
</protein>